<dbReference type="GO" id="GO:0016491">
    <property type="term" value="F:oxidoreductase activity"/>
    <property type="evidence" value="ECO:0007669"/>
    <property type="project" value="TreeGrafter"/>
</dbReference>
<dbReference type="AlphaFoldDB" id="A0A9P3PRQ8"/>
<dbReference type="InterPro" id="IPR036188">
    <property type="entry name" value="FAD/NAD-bd_sf"/>
</dbReference>
<dbReference type="SUPFAM" id="SSF51905">
    <property type="entry name" value="FAD/NAD(P)-binding domain"/>
    <property type="match status" value="1"/>
</dbReference>
<dbReference type="OrthoDB" id="269227at2759"/>
<organism evidence="2 3">
    <name type="scientific">Lyophyllum shimeji</name>
    <name type="common">Hon-shimeji</name>
    <name type="synonym">Tricholoma shimeji</name>
    <dbReference type="NCBI Taxonomy" id="47721"/>
    <lineage>
        <taxon>Eukaryota</taxon>
        <taxon>Fungi</taxon>
        <taxon>Dikarya</taxon>
        <taxon>Basidiomycota</taxon>
        <taxon>Agaricomycotina</taxon>
        <taxon>Agaricomycetes</taxon>
        <taxon>Agaricomycetidae</taxon>
        <taxon>Agaricales</taxon>
        <taxon>Tricholomatineae</taxon>
        <taxon>Lyophyllaceae</taxon>
        <taxon>Lyophyllum</taxon>
    </lineage>
</organism>
<protein>
    <submittedName>
        <fullName evidence="2">Aryl-alcohol oxidase</fullName>
    </submittedName>
</protein>
<dbReference type="Proteomes" id="UP001063166">
    <property type="component" value="Unassembled WGS sequence"/>
</dbReference>
<sequence>MLHQAAVLDGAPQISKTHNTECTEYHTFLGARDDITTVLLPALLVRALSAVDFNFPHVLQVPQVVVPMVLGYRFFSHNGLAFLSVFPLVFAGIVEHVRDLPGLEYDFVIVGGGTAGNVVANRLTEDPRHTVLVLEGGGSNANVLNSMVPFFCPRVTPNTPFDWNFTTTAQANLNGRALPYPRGYILGGSSSLSGDPGWSWDRLQSYFRKNEKFTPPADRHDTAGQFNPAVHGFAGINSVSLPGFPQPIDGMVLQTTRELASEFPFNIDTNSGHHLGIDSV</sequence>
<accession>A0A9P3PRQ8</accession>
<evidence type="ECO:0000313" key="3">
    <source>
        <dbReference type="Proteomes" id="UP001063166"/>
    </source>
</evidence>
<dbReference type="GO" id="GO:0050660">
    <property type="term" value="F:flavin adenine dinucleotide binding"/>
    <property type="evidence" value="ECO:0007669"/>
    <property type="project" value="InterPro"/>
</dbReference>
<dbReference type="Gene3D" id="3.50.50.60">
    <property type="entry name" value="FAD/NAD(P)-binding domain"/>
    <property type="match status" value="2"/>
</dbReference>
<dbReference type="PANTHER" id="PTHR11552">
    <property type="entry name" value="GLUCOSE-METHANOL-CHOLINE GMC OXIDOREDUCTASE"/>
    <property type="match status" value="1"/>
</dbReference>
<evidence type="ECO:0000256" key="1">
    <source>
        <dbReference type="ARBA" id="ARBA00010790"/>
    </source>
</evidence>
<dbReference type="PANTHER" id="PTHR11552:SF147">
    <property type="entry name" value="CHOLINE DEHYDROGENASE, MITOCHONDRIAL"/>
    <property type="match status" value="1"/>
</dbReference>
<reference evidence="2" key="1">
    <citation type="submission" date="2022-07" db="EMBL/GenBank/DDBJ databases">
        <title>The genome of Lyophyllum shimeji provides insight into the initial evolution of ectomycorrhizal fungal genome.</title>
        <authorList>
            <person name="Kobayashi Y."/>
            <person name="Shibata T."/>
            <person name="Hirakawa H."/>
            <person name="Shigenobu S."/>
            <person name="Nishiyama T."/>
            <person name="Yamada A."/>
            <person name="Hasebe M."/>
            <person name="Kawaguchi M."/>
        </authorList>
    </citation>
    <scope>NUCLEOTIDE SEQUENCE</scope>
    <source>
        <strain evidence="2">AT787</strain>
    </source>
</reference>
<comment type="similarity">
    <text evidence="1">Belongs to the GMC oxidoreductase family.</text>
</comment>
<dbReference type="EMBL" id="BRPK01000009">
    <property type="protein sequence ID" value="GLB40805.1"/>
    <property type="molecule type" value="Genomic_DNA"/>
</dbReference>
<proteinExistence type="inferred from homology"/>
<keyword evidence="3" id="KW-1185">Reference proteome</keyword>
<name>A0A9P3PRQ8_LYOSH</name>
<comment type="caution">
    <text evidence="2">The sequence shown here is derived from an EMBL/GenBank/DDBJ whole genome shotgun (WGS) entry which is preliminary data.</text>
</comment>
<dbReference type="Gene3D" id="3.30.560.10">
    <property type="entry name" value="Glucose Oxidase, domain 3"/>
    <property type="match status" value="2"/>
</dbReference>
<gene>
    <name evidence="2" type="ORF">LshimejAT787_0900200</name>
</gene>
<dbReference type="InterPro" id="IPR012132">
    <property type="entry name" value="GMC_OxRdtase"/>
</dbReference>
<evidence type="ECO:0000313" key="2">
    <source>
        <dbReference type="EMBL" id="GLB40805.1"/>
    </source>
</evidence>